<dbReference type="FunFam" id="3.40.630.30:FF:000112">
    <property type="entry name" value="N-acetyltransferase Eis"/>
    <property type="match status" value="1"/>
</dbReference>
<evidence type="ECO:0000256" key="2">
    <source>
        <dbReference type="ARBA" id="ARBA00022679"/>
    </source>
</evidence>
<dbReference type="PANTHER" id="PTHR37817">
    <property type="entry name" value="N-ACETYLTRANSFERASE EIS"/>
    <property type="match status" value="1"/>
</dbReference>
<dbReference type="InterPro" id="IPR000182">
    <property type="entry name" value="GNAT_dom"/>
</dbReference>
<dbReference type="SUPFAM" id="SSF55729">
    <property type="entry name" value="Acyl-CoA N-acyltransferases (Nat)"/>
    <property type="match status" value="1"/>
</dbReference>
<dbReference type="Pfam" id="PF13530">
    <property type="entry name" value="SCP2_2"/>
    <property type="match status" value="1"/>
</dbReference>
<feature type="domain" description="N-acetyltransferase" evidence="5">
    <location>
        <begin position="9"/>
        <end position="161"/>
    </location>
</feature>
<keyword evidence="3 4" id="KW-0012">Acyltransferase</keyword>
<dbReference type="PATRIC" id="fig|67356.5.peg.996"/>
<dbReference type="HAMAP" id="MF_01812">
    <property type="entry name" value="Eis"/>
    <property type="match status" value="1"/>
</dbReference>
<dbReference type="Pfam" id="PF13527">
    <property type="entry name" value="Acetyltransf_9"/>
    <property type="match status" value="1"/>
</dbReference>
<feature type="active site" description="Proton acceptor; via carboxylate" evidence="4">
    <location>
        <position position="420"/>
    </location>
</feature>
<dbReference type="InterPro" id="IPR051554">
    <property type="entry name" value="Acetyltransferase_Eis"/>
</dbReference>
<dbReference type="OrthoDB" id="8399956at2"/>
<accession>A0A0L8LX73</accession>
<evidence type="ECO:0000256" key="3">
    <source>
        <dbReference type="ARBA" id="ARBA00023315"/>
    </source>
</evidence>
<dbReference type="Gene3D" id="3.30.1050.10">
    <property type="entry name" value="SCP2 sterol-binding domain"/>
    <property type="match status" value="1"/>
</dbReference>
<feature type="binding site" evidence="4">
    <location>
        <begin position="90"/>
        <end position="92"/>
    </location>
    <ligand>
        <name>acetyl-CoA</name>
        <dbReference type="ChEBI" id="CHEBI:57288"/>
    </ligand>
</feature>
<dbReference type="AlphaFoldDB" id="A0A0L8LX73"/>
<comment type="caution">
    <text evidence="6">The sequence shown here is derived from an EMBL/GenBank/DDBJ whole genome shotgun (WGS) entry which is preliminary data.</text>
</comment>
<proteinExistence type="inferred from homology"/>
<dbReference type="InterPro" id="IPR025559">
    <property type="entry name" value="Eis_dom"/>
</dbReference>
<name>A0A0L8LX73_9ACTN</name>
<dbReference type="Gene3D" id="3.40.630.30">
    <property type="match status" value="2"/>
</dbReference>
<dbReference type="Pfam" id="PF17668">
    <property type="entry name" value="Acetyltransf_17"/>
    <property type="match status" value="1"/>
</dbReference>
<feature type="active site" description="Proton donor" evidence="4">
    <location>
        <position position="131"/>
    </location>
</feature>
<comment type="caution">
    <text evidence="4">Lacks conserved residue(s) required for the propagation of feature annotation.</text>
</comment>
<dbReference type="PANTHER" id="PTHR37817:SF1">
    <property type="entry name" value="N-ACETYLTRANSFERASE EIS"/>
    <property type="match status" value="1"/>
</dbReference>
<dbReference type="GO" id="GO:0030649">
    <property type="term" value="P:aminoglycoside antibiotic catabolic process"/>
    <property type="evidence" value="ECO:0007669"/>
    <property type="project" value="TreeGrafter"/>
</dbReference>
<evidence type="ECO:0000313" key="7">
    <source>
        <dbReference type="Proteomes" id="UP000037251"/>
    </source>
</evidence>
<dbReference type="SUPFAM" id="SSF55718">
    <property type="entry name" value="SCP-like"/>
    <property type="match status" value="1"/>
</dbReference>
<dbReference type="NCBIfam" id="NF002367">
    <property type="entry name" value="PRK01346.1-4"/>
    <property type="match status" value="1"/>
</dbReference>
<dbReference type="InterPro" id="IPR036527">
    <property type="entry name" value="SCP2_sterol-bd_dom_sf"/>
</dbReference>
<evidence type="ECO:0000259" key="5">
    <source>
        <dbReference type="PROSITE" id="PS51186"/>
    </source>
</evidence>
<dbReference type="InterPro" id="IPR016181">
    <property type="entry name" value="Acyl_CoA_acyltransferase"/>
</dbReference>
<evidence type="ECO:0000256" key="1">
    <source>
        <dbReference type="ARBA" id="ARBA00009213"/>
    </source>
</evidence>
<protein>
    <recommendedName>
        <fullName evidence="5">N-acetyltransferase domain-containing protein</fullName>
    </recommendedName>
</protein>
<gene>
    <name evidence="6" type="ORF">ADK37_04580</name>
</gene>
<feature type="binding site" evidence="4">
    <location>
        <begin position="98"/>
        <end position="103"/>
    </location>
    <ligand>
        <name>acetyl-CoA</name>
        <dbReference type="ChEBI" id="CHEBI:57288"/>
    </ligand>
</feature>
<reference evidence="7" key="1">
    <citation type="submission" date="2015-07" db="EMBL/GenBank/DDBJ databases">
        <authorList>
            <person name="Ju K.-S."/>
            <person name="Doroghazi J.R."/>
            <person name="Metcalf W.W."/>
        </authorList>
    </citation>
    <scope>NUCLEOTIDE SEQUENCE [LARGE SCALE GENOMIC DNA]</scope>
    <source>
        <strain evidence="7">NRRL 2290</strain>
    </source>
</reference>
<dbReference type="STRING" id="67356.AQJ84_18600"/>
<organism evidence="6 7">
    <name type="scientific">Streptomyces resistomycificus</name>
    <dbReference type="NCBI Taxonomy" id="67356"/>
    <lineage>
        <taxon>Bacteria</taxon>
        <taxon>Bacillati</taxon>
        <taxon>Actinomycetota</taxon>
        <taxon>Actinomycetes</taxon>
        <taxon>Kitasatosporales</taxon>
        <taxon>Streptomycetaceae</taxon>
        <taxon>Streptomyces</taxon>
        <taxon>Streptomyces aurantiacus group</taxon>
    </lineage>
</organism>
<dbReference type="Proteomes" id="UP000037251">
    <property type="component" value="Unassembled WGS sequence"/>
</dbReference>
<evidence type="ECO:0000313" key="6">
    <source>
        <dbReference type="EMBL" id="KOG42655.1"/>
    </source>
</evidence>
<dbReference type="GO" id="GO:0034069">
    <property type="term" value="F:aminoglycoside N-acetyltransferase activity"/>
    <property type="evidence" value="ECO:0007669"/>
    <property type="project" value="TreeGrafter"/>
</dbReference>
<dbReference type="EMBL" id="LGUS01000023">
    <property type="protein sequence ID" value="KOG42655.1"/>
    <property type="molecule type" value="Genomic_DNA"/>
</dbReference>
<comment type="similarity">
    <text evidence="1 4">Belongs to the acetyltransferase Eis family.</text>
</comment>
<sequence length="420" mass="46514">MTDPSRPDIDVRPITEAEFPDWIRAVNAGFLREPVVTESELEARRVQFALGGRYLGAFDNGRCVATFKSFAQEVTAVGGAAVPANAVTGVTVTSTHRRRGLLRRMMTRDLTAARERGDVVATLIAAEYQIYGRYGFGPATWMTEWTVDVPRTGLDHRRSGAPDDGGRIDLVDGEEVRKLGPELHERVRRAQPGAVSRDELWWRINTGVLLFEKSWTEPFHAVYRSPGGQVEGMVAYTADDDWRGKQPHDTVSVKWLLAETPAAERALWRYLCSVDWVTQVKSGWRAPDDLLPFLLPNPRAATATTQGDWLWVRILDVVRALEARTYAGEGSLVLEVADRDGLAGGRYLLEASARGGSCAPTRRTADLTLDVADLATLWLGDESAVRLAALGRVREERAGAARSADALLRTSRRPWCPDMF</sequence>
<dbReference type="InterPro" id="IPR022902">
    <property type="entry name" value="NAcTrfase_Eis"/>
</dbReference>
<dbReference type="eggNOG" id="COG4552">
    <property type="taxonomic scope" value="Bacteria"/>
</dbReference>
<dbReference type="InterPro" id="IPR041380">
    <property type="entry name" value="Acetyltransf_17"/>
</dbReference>
<evidence type="ECO:0000256" key="4">
    <source>
        <dbReference type="HAMAP-Rule" id="MF_01812"/>
    </source>
</evidence>
<dbReference type="PROSITE" id="PS51186">
    <property type="entry name" value="GNAT"/>
    <property type="match status" value="1"/>
</dbReference>
<keyword evidence="2 4" id="KW-0808">Transferase</keyword>
<dbReference type="RefSeq" id="WP_030044481.1">
    <property type="nucleotide sequence ID" value="NZ_KL575648.1"/>
</dbReference>
<comment type="subunit">
    <text evidence="4">Homohexamer; trimer of dimers.</text>
</comment>
<keyword evidence="7" id="KW-1185">Reference proteome</keyword>